<organism evidence="5 6">
    <name type="scientific">Fusarium langsethiae</name>
    <dbReference type="NCBI Taxonomy" id="179993"/>
    <lineage>
        <taxon>Eukaryota</taxon>
        <taxon>Fungi</taxon>
        <taxon>Dikarya</taxon>
        <taxon>Ascomycota</taxon>
        <taxon>Pezizomycotina</taxon>
        <taxon>Sordariomycetes</taxon>
        <taxon>Hypocreomycetidae</taxon>
        <taxon>Hypocreales</taxon>
        <taxon>Nectriaceae</taxon>
        <taxon>Fusarium</taxon>
    </lineage>
</organism>
<evidence type="ECO:0000256" key="2">
    <source>
        <dbReference type="ARBA" id="ARBA00022803"/>
    </source>
</evidence>
<dbReference type="GO" id="GO:0006355">
    <property type="term" value="P:regulation of DNA-templated transcription"/>
    <property type="evidence" value="ECO:0007669"/>
    <property type="project" value="InterPro"/>
</dbReference>
<dbReference type="PANTHER" id="PTHR14027:SF2">
    <property type="entry name" value="RNA POLYMERASE-ASSOCIATED PROTEIN CTR9 HOMOLOG"/>
    <property type="match status" value="1"/>
</dbReference>
<dbReference type="PANTHER" id="PTHR14027">
    <property type="entry name" value="RNA POLYMERASE-ASSOCIATED PROTEIN CTR9"/>
    <property type="match status" value="1"/>
</dbReference>
<dbReference type="AlphaFoldDB" id="A0A0M9F6A7"/>
<dbReference type="InterPro" id="IPR031101">
    <property type="entry name" value="Ctr9"/>
</dbReference>
<feature type="region of interest" description="Disordered" evidence="4">
    <location>
        <begin position="993"/>
        <end position="1219"/>
    </location>
</feature>
<evidence type="ECO:0000313" key="6">
    <source>
        <dbReference type="Proteomes" id="UP000037904"/>
    </source>
</evidence>
<feature type="repeat" description="TPR" evidence="3">
    <location>
        <begin position="842"/>
        <end position="875"/>
    </location>
</feature>
<dbReference type="SMART" id="SM00028">
    <property type="entry name" value="TPR"/>
    <property type="match status" value="9"/>
</dbReference>
<feature type="compositionally biased region" description="Acidic residues" evidence="4">
    <location>
        <begin position="1103"/>
        <end position="1117"/>
    </location>
</feature>
<gene>
    <name evidence="5" type="ORF">FLAG1_00046</name>
</gene>
<proteinExistence type="predicted"/>
<dbReference type="Gene3D" id="1.25.40.10">
    <property type="entry name" value="Tetratricopeptide repeat domain"/>
    <property type="match status" value="4"/>
</dbReference>
<dbReference type="SUPFAM" id="SSF48452">
    <property type="entry name" value="TPR-like"/>
    <property type="match status" value="4"/>
</dbReference>
<dbReference type="GO" id="GO:0003746">
    <property type="term" value="F:translation elongation factor activity"/>
    <property type="evidence" value="ECO:0007669"/>
    <property type="project" value="UniProtKB-KW"/>
</dbReference>
<feature type="repeat" description="TPR" evidence="3">
    <location>
        <begin position="799"/>
        <end position="832"/>
    </location>
</feature>
<evidence type="ECO:0000313" key="5">
    <source>
        <dbReference type="EMBL" id="KPA46862.1"/>
    </source>
</evidence>
<comment type="caution">
    <text evidence="5">The sequence shown here is derived from an EMBL/GenBank/DDBJ whole genome shotgun (WGS) entry which is preliminary data.</text>
</comment>
<keyword evidence="2 3" id="KW-0802">TPR repeat</keyword>
<dbReference type="GO" id="GO:0006368">
    <property type="term" value="P:transcription elongation by RNA polymerase II"/>
    <property type="evidence" value="ECO:0007669"/>
    <property type="project" value="TreeGrafter"/>
</dbReference>
<keyword evidence="5" id="KW-0648">Protein biosynthesis</keyword>
<dbReference type="EMBL" id="JXCE01000001">
    <property type="protein sequence ID" value="KPA46862.1"/>
    <property type="molecule type" value="Genomic_DNA"/>
</dbReference>
<keyword evidence="5" id="KW-0251">Elongation factor</keyword>
<dbReference type="Pfam" id="PF13176">
    <property type="entry name" value="TPR_7"/>
    <property type="match status" value="1"/>
</dbReference>
<feature type="compositionally biased region" description="Basic and acidic residues" evidence="4">
    <location>
        <begin position="1118"/>
        <end position="1140"/>
    </location>
</feature>
<dbReference type="GO" id="GO:0016593">
    <property type="term" value="C:Cdc73/Paf1 complex"/>
    <property type="evidence" value="ECO:0007669"/>
    <property type="project" value="TreeGrafter"/>
</dbReference>
<evidence type="ECO:0000256" key="4">
    <source>
        <dbReference type="SAM" id="MobiDB-lite"/>
    </source>
</evidence>
<dbReference type="SUPFAM" id="SSF81901">
    <property type="entry name" value="HCP-like"/>
    <property type="match status" value="1"/>
</dbReference>
<dbReference type="Pfam" id="PF13432">
    <property type="entry name" value="TPR_16"/>
    <property type="match status" value="1"/>
</dbReference>
<dbReference type="PROSITE" id="PS50293">
    <property type="entry name" value="TPR_REGION"/>
    <property type="match status" value="1"/>
</dbReference>
<dbReference type="PROSITE" id="PS50005">
    <property type="entry name" value="TPR"/>
    <property type="match status" value="2"/>
</dbReference>
<dbReference type="Pfam" id="PF13181">
    <property type="entry name" value="TPR_8"/>
    <property type="match status" value="1"/>
</dbReference>
<keyword evidence="1" id="KW-0677">Repeat</keyword>
<dbReference type="Proteomes" id="UP000037904">
    <property type="component" value="Unassembled WGS sequence"/>
</dbReference>
<dbReference type="OrthoDB" id="343875at2759"/>
<sequence>MSSSQNGTANGVNGGTQLAPVSTRFSDIPSAIDIPIPSGEADEAVEINLEDLVDEPADLCTLLENENAAKTYWMTVALAYAKQHKVDHAIEMLQRGGNEIQKNSANPRDRVSMVCCLCWMYLWKSREAPRVTPEGTSVSEAKTKEHYLQLATSSLNDAARLNPSFPPIFLARGVLLLLRASLQAPSKTAGGIGSEKHELLKTAVKSFDDALRVSQGKNMLALMGKARALFSMHKYPESLTVYQDVLQKMPDLVDPDPRIGIGCCFWQLGFKDDAKMAWERCLEINPNSKVANILLGLYYLDASGHVPVNSDEFLKLYKKAMTEYAQKSFKLDKDVPLTCSTFSGYFLSRKAWDNADKLAHKAIQYTDVNAIASDGWYLLARKEHYTGDVERAADYYRRADEARGGTETGYLPAKFGVAQLSVMKNDLGEAKLRLEKMIQQSKNHEAMILLGTLYAEEVFANQVSDSKEDKSAELKKAITLLESVRNAWKDPKRALSPDASVLLNLARLYETDQPDKALQCLQQVEQLELDQVPDSERPEDVTDAAEIKAALRKSLPPQLLNNIGCFHSQAEKHELASDMFEAALGACIKISEKDPDMDTDALVSTISFNLARSYESRGLTDKATEVYEGLLARHDDYTDARARLAYIKLRKNPNKEGPDAVAKLYQENNTDLEVRALYGWYLGKVHSRKRPANLNEDAEFRHYKHTLQNYDKHDRHALVGMGNLYLMQAREMRRESDSDKQKRSAIYGKAVEFFEKALSLDPKNAYAAQGIAIALVEDKKDHKSALGIFNKVRETVRDSHLYVNLGHIYAELRQYSKAIEHYEIALSKDGKKDDPTILACLGRTWLNRGRAERDVDSYNKALECAQKALEVAPEQVHYKFNVAFVQIQLVTLVQGLPENKRSTEQLEKAAEGLESAITSLDEIAAHPQTPYPKNDVEQRANMARNTLRNQLQRAIGKQKEWEEKNKEKIQAAKELREAEVRRREEERQKILEQERERQEKIKKEREEIAKKDRALAAQRAEEEQARMEAEMTTDSETGDKVKRKRKTAPRASGEPKPKRSGGKKKKKSERQDDESEEEEERTKKRRRLTKKESAKFKSAEIVVDSDEENNNDDDELERAERNIGREETPLSEADEKAVEDDKMDVDDGAEQGGDDDDEEEIAPRQQNKRARRGRVVDSDEEDNDDEEAPTQAKTTSGDEDDEPRAAADTSMADAADDEE</sequence>
<dbReference type="GO" id="GO:0000993">
    <property type="term" value="F:RNA polymerase II complex binding"/>
    <property type="evidence" value="ECO:0007669"/>
    <property type="project" value="TreeGrafter"/>
</dbReference>
<feature type="compositionally biased region" description="Basic and acidic residues" evidence="4">
    <location>
        <begin position="993"/>
        <end position="1029"/>
    </location>
</feature>
<feature type="compositionally biased region" description="Acidic residues" evidence="4">
    <location>
        <begin position="1141"/>
        <end position="1160"/>
    </location>
</feature>
<feature type="region of interest" description="Disordered" evidence="4">
    <location>
        <begin position="1"/>
        <end position="20"/>
    </location>
</feature>
<name>A0A0M9F6A7_FUSLA</name>
<dbReference type="InterPro" id="IPR011990">
    <property type="entry name" value="TPR-like_helical_dom_sf"/>
</dbReference>
<feature type="compositionally biased region" description="Basic residues" evidence="4">
    <location>
        <begin position="1058"/>
        <end position="1068"/>
    </location>
</feature>
<feature type="compositionally biased region" description="Acidic residues" evidence="4">
    <location>
        <begin position="1178"/>
        <end position="1188"/>
    </location>
</feature>
<evidence type="ECO:0000256" key="1">
    <source>
        <dbReference type="ARBA" id="ARBA00022737"/>
    </source>
</evidence>
<protein>
    <submittedName>
        <fullName evidence="5">Rna polymerase ii transcription elongation factor</fullName>
    </submittedName>
</protein>
<evidence type="ECO:0000256" key="3">
    <source>
        <dbReference type="PROSITE-ProRule" id="PRU00339"/>
    </source>
</evidence>
<dbReference type="InterPro" id="IPR019734">
    <property type="entry name" value="TPR_rpt"/>
</dbReference>
<accession>A0A0M9F6A7</accession>
<keyword evidence="6" id="KW-1185">Reference proteome</keyword>
<reference evidence="5 6" key="1">
    <citation type="submission" date="2015-04" db="EMBL/GenBank/DDBJ databases">
        <title>The draft genome sequence of Fusarium langsethiae, a T-2/HT-2 mycotoxin producer.</title>
        <authorList>
            <person name="Lysoe E."/>
            <person name="Divon H.H."/>
            <person name="Terzi V."/>
            <person name="Orru L."/>
            <person name="Lamontanara A."/>
            <person name="Kolseth A.-K."/>
            <person name="Frandsen R.J."/>
            <person name="Nielsen K."/>
            <person name="Thrane U."/>
        </authorList>
    </citation>
    <scope>NUCLEOTIDE SEQUENCE [LARGE SCALE GENOMIC DNA]</scope>
    <source>
        <strain evidence="5 6">Fl201059</strain>
    </source>
</reference>